<dbReference type="SUPFAM" id="SSF48179">
    <property type="entry name" value="6-phosphogluconate dehydrogenase C-terminal domain-like"/>
    <property type="match status" value="1"/>
</dbReference>
<evidence type="ECO:0000313" key="12">
    <source>
        <dbReference type="EMBL" id="CAB3252808.1"/>
    </source>
</evidence>
<dbReference type="GO" id="GO:0005739">
    <property type="term" value="C:mitochondrion"/>
    <property type="evidence" value="ECO:0007669"/>
    <property type="project" value="TreeGrafter"/>
</dbReference>
<dbReference type="SUPFAM" id="SSF51735">
    <property type="entry name" value="NAD(P)-binding Rossmann-fold domains"/>
    <property type="match status" value="1"/>
</dbReference>
<dbReference type="PANTHER" id="PTHR22981:SF7">
    <property type="entry name" value="3-HYDROXYISOBUTYRATE DEHYDROGENASE, MITOCHONDRIAL"/>
    <property type="match status" value="1"/>
</dbReference>
<evidence type="ECO:0000259" key="11">
    <source>
        <dbReference type="Pfam" id="PF14833"/>
    </source>
</evidence>
<evidence type="ECO:0000256" key="4">
    <source>
        <dbReference type="ARBA" id="ARBA00016933"/>
    </source>
</evidence>
<comment type="pathway">
    <text evidence="1">Amino-acid degradation; L-valine degradation.</text>
</comment>
<evidence type="ECO:0000256" key="8">
    <source>
        <dbReference type="ARBA" id="ARBA00049197"/>
    </source>
</evidence>
<evidence type="ECO:0000256" key="2">
    <source>
        <dbReference type="ARBA" id="ARBA00006013"/>
    </source>
</evidence>
<evidence type="ECO:0000256" key="6">
    <source>
        <dbReference type="ARBA" id="ARBA00023002"/>
    </source>
</evidence>
<dbReference type="InterPro" id="IPR013328">
    <property type="entry name" value="6PGD_dom2"/>
</dbReference>
<dbReference type="GO" id="GO:0008442">
    <property type="term" value="F:3-hydroxyisobutyrate dehydrogenase activity"/>
    <property type="evidence" value="ECO:0007669"/>
    <property type="project" value="UniProtKB-EC"/>
</dbReference>
<dbReference type="InterPro" id="IPR006115">
    <property type="entry name" value="6PGDH_NADP-bd"/>
</dbReference>
<keyword evidence="6" id="KW-0560">Oxidoreductase</keyword>
<dbReference type="InterPro" id="IPR008927">
    <property type="entry name" value="6-PGluconate_DH-like_C_sf"/>
</dbReference>
<proteinExistence type="evidence at transcript level"/>
<dbReference type="InterPro" id="IPR015815">
    <property type="entry name" value="HIBADH-related"/>
</dbReference>
<dbReference type="InterPro" id="IPR011548">
    <property type="entry name" value="HIBADH"/>
</dbReference>
<feature type="domain" description="6-phosphogluconate dehydrogenase NADP-binding" evidence="10">
    <location>
        <begin position="1"/>
        <end position="151"/>
    </location>
</feature>
<dbReference type="EMBL" id="LR785750">
    <property type="protein sequence ID" value="CAB3252808.1"/>
    <property type="molecule type" value="mRNA"/>
</dbReference>
<keyword evidence="7" id="KW-0520">NAD</keyword>
<sequence>MGGPMALNLLKSDHKVVAYDVMDAATKAIADAGAEIASTPSAVAQKASQIITMLPNSSHVEEVYMGKNGILESVQDGSILIDSSTIHPASSKKVAEAAAAKSAFYMDAPVSGGVGAAKAATLTFMVGGEKEPFEKAEKLLAHVGKNVVHCGAVGNGQAAKICNNMLLAISMIGVSEAMNLGMRLGLDSKVLAGIVNTSSGRCWSSDTYNPVPGVLEGVPSSNNYQGGFGTALMYKDLGLAQLAASDMNAQTPLGASAHQIYRMLCEKGYGSKDFSAIYKYLSESE</sequence>
<dbReference type="PIRSF" id="PIRSF000103">
    <property type="entry name" value="HIBADH"/>
    <property type="match status" value="1"/>
</dbReference>
<protein>
    <recommendedName>
        <fullName evidence="4">3-hydroxyisobutyrate dehydrogenase, mitochondrial</fullName>
        <ecNumber evidence="3">1.1.1.31</ecNumber>
    </recommendedName>
</protein>
<evidence type="ECO:0000256" key="9">
    <source>
        <dbReference type="PIRSR" id="PIRSR000103-1"/>
    </source>
</evidence>
<dbReference type="Gene3D" id="3.40.50.720">
    <property type="entry name" value="NAD(P)-binding Rossmann-like Domain"/>
    <property type="match status" value="1"/>
</dbReference>
<dbReference type="AlphaFoldDB" id="A0A6F9DDY1"/>
<dbReference type="EC" id="1.1.1.31" evidence="3"/>
<feature type="active site" evidence="9">
    <location>
        <position position="160"/>
    </location>
</feature>
<dbReference type="PANTHER" id="PTHR22981">
    <property type="entry name" value="3-HYDROXYISOBUTYRATE DEHYDROGENASE-RELATED"/>
    <property type="match status" value="1"/>
</dbReference>
<evidence type="ECO:0000259" key="10">
    <source>
        <dbReference type="Pfam" id="PF03446"/>
    </source>
</evidence>
<feature type="domain" description="3-hydroxyisobutyrate dehydrogenase-like NAD-binding" evidence="11">
    <location>
        <begin position="154"/>
        <end position="281"/>
    </location>
</feature>
<dbReference type="InterPro" id="IPR036291">
    <property type="entry name" value="NAD(P)-bd_dom_sf"/>
</dbReference>
<evidence type="ECO:0000256" key="1">
    <source>
        <dbReference type="ARBA" id="ARBA00005109"/>
    </source>
</evidence>
<comment type="catalytic activity">
    <reaction evidence="8">
        <text>3-hydroxy-2-methylpropanoate + NAD(+) = 2-methyl-3-oxopropanoate + NADH + H(+)</text>
        <dbReference type="Rhea" id="RHEA:17681"/>
        <dbReference type="ChEBI" id="CHEBI:11805"/>
        <dbReference type="ChEBI" id="CHEBI:15378"/>
        <dbReference type="ChEBI" id="CHEBI:57540"/>
        <dbReference type="ChEBI" id="CHEBI:57700"/>
        <dbReference type="ChEBI" id="CHEBI:57945"/>
        <dbReference type="EC" id="1.1.1.31"/>
    </reaction>
</comment>
<dbReference type="InterPro" id="IPR029154">
    <property type="entry name" value="HIBADH-like_NADP-bd"/>
</dbReference>
<organism evidence="12">
    <name type="scientific">Phallusia mammillata</name>
    <dbReference type="NCBI Taxonomy" id="59560"/>
    <lineage>
        <taxon>Eukaryota</taxon>
        <taxon>Metazoa</taxon>
        <taxon>Chordata</taxon>
        <taxon>Tunicata</taxon>
        <taxon>Ascidiacea</taxon>
        <taxon>Phlebobranchia</taxon>
        <taxon>Ascidiidae</taxon>
        <taxon>Phallusia</taxon>
    </lineage>
</organism>
<dbReference type="UniPathway" id="UPA00362"/>
<comment type="similarity">
    <text evidence="2">Belongs to the HIBADH-related family. 3-hydroxyisobutyrate dehydrogenase subfamily.</text>
</comment>
<evidence type="ECO:0000256" key="3">
    <source>
        <dbReference type="ARBA" id="ARBA00012991"/>
    </source>
</evidence>
<dbReference type="FunFam" id="1.10.1040.10:FF:000006">
    <property type="entry name" value="3-hydroxyisobutyrate dehydrogenase"/>
    <property type="match status" value="1"/>
</dbReference>
<reference evidence="12" key="1">
    <citation type="submission" date="2020-04" db="EMBL/GenBank/DDBJ databases">
        <authorList>
            <person name="Neveu A P."/>
        </authorList>
    </citation>
    <scope>NUCLEOTIDE SEQUENCE</scope>
    <source>
        <tissue evidence="12">Whole embryo</tissue>
    </source>
</reference>
<dbReference type="NCBIfam" id="TIGR01692">
    <property type="entry name" value="HIBADH"/>
    <property type="match status" value="1"/>
</dbReference>
<dbReference type="Gene3D" id="1.10.1040.10">
    <property type="entry name" value="N-(1-d-carboxylethyl)-l-norvaline Dehydrogenase, domain 2"/>
    <property type="match status" value="1"/>
</dbReference>
<accession>A0A6F9DDY1</accession>
<dbReference type="Pfam" id="PF14833">
    <property type="entry name" value="NAD_binding_11"/>
    <property type="match status" value="1"/>
</dbReference>
<dbReference type="GO" id="GO:0051287">
    <property type="term" value="F:NAD binding"/>
    <property type="evidence" value="ECO:0007669"/>
    <property type="project" value="InterPro"/>
</dbReference>
<dbReference type="GO" id="GO:0006574">
    <property type="term" value="P:L-valine catabolic process"/>
    <property type="evidence" value="ECO:0007669"/>
    <property type="project" value="UniProtKB-UniPathway"/>
</dbReference>
<dbReference type="GO" id="GO:0050661">
    <property type="term" value="F:NADP binding"/>
    <property type="evidence" value="ECO:0007669"/>
    <property type="project" value="InterPro"/>
</dbReference>
<dbReference type="Pfam" id="PF03446">
    <property type="entry name" value="NAD_binding_2"/>
    <property type="match status" value="1"/>
</dbReference>
<gene>
    <name evidence="12" type="primary">Hibadh</name>
</gene>
<evidence type="ECO:0000256" key="5">
    <source>
        <dbReference type="ARBA" id="ARBA00022456"/>
    </source>
</evidence>
<name>A0A6F9DDY1_9ASCI</name>
<keyword evidence="5" id="KW-0101">Branched-chain amino acid catabolism</keyword>
<evidence type="ECO:0000256" key="7">
    <source>
        <dbReference type="ARBA" id="ARBA00023027"/>
    </source>
</evidence>